<gene>
    <name evidence="10" type="ORF">RS030_2315</name>
</gene>
<evidence type="ECO:0000313" key="10">
    <source>
        <dbReference type="EMBL" id="KAK6588910.1"/>
    </source>
</evidence>
<evidence type="ECO:0000256" key="4">
    <source>
        <dbReference type="ARBA" id="ARBA00022670"/>
    </source>
</evidence>
<evidence type="ECO:0000259" key="9">
    <source>
        <dbReference type="PROSITE" id="PS50235"/>
    </source>
</evidence>
<keyword evidence="5" id="KW-0833">Ubl conjugation pathway</keyword>
<evidence type="ECO:0000256" key="2">
    <source>
        <dbReference type="ARBA" id="ARBA00009085"/>
    </source>
</evidence>
<feature type="compositionally biased region" description="Polar residues" evidence="8">
    <location>
        <begin position="929"/>
        <end position="954"/>
    </location>
</feature>
<dbReference type="PROSITE" id="PS50235">
    <property type="entry name" value="USP_3"/>
    <property type="match status" value="1"/>
</dbReference>
<dbReference type="GO" id="GO:0005634">
    <property type="term" value="C:nucleus"/>
    <property type="evidence" value="ECO:0007669"/>
    <property type="project" value="UniProtKB-SubCell"/>
</dbReference>
<dbReference type="PANTHER" id="PTHR24006:SF722">
    <property type="entry name" value="UBIQUITIN CARBOXYL-TERMINAL HYDROLASE 48"/>
    <property type="match status" value="1"/>
</dbReference>
<comment type="catalytic activity">
    <reaction evidence="1">
        <text>Thiol-dependent hydrolysis of ester, thioester, amide, peptide and isopeptide bonds formed by the C-terminal Gly of ubiquitin (a 76-residue protein attached to proteins as an intracellular targeting signal).</text>
        <dbReference type="EC" id="3.4.19.12"/>
    </reaction>
</comment>
<dbReference type="Gene3D" id="3.90.70.10">
    <property type="entry name" value="Cysteine proteinases"/>
    <property type="match status" value="1"/>
</dbReference>
<dbReference type="GO" id="GO:0005829">
    <property type="term" value="C:cytosol"/>
    <property type="evidence" value="ECO:0007669"/>
    <property type="project" value="TreeGrafter"/>
</dbReference>
<feature type="compositionally biased region" description="Polar residues" evidence="8">
    <location>
        <begin position="1083"/>
        <end position="1100"/>
    </location>
</feature>
<keyword evidence="11" id="KW-1185">Reference proteome</keyword>
<feature type="region of interest" description="Disordered" evidence="8">
    <location>
        <begin position="593"/>
        <end position="612"/>
    </location>
</feature>
<comment type="similarity">
    <text evidence="2">Belongs to the peptidase C19 family.</text>
</comment>
<sequence>MTFENNKKNTIEKRVKGNSNINEENISRSRSRSKISSECLDVSLKSLYIYNLYNPQLVLLDCNVQLNPFGCYMISENAPRSTKGIWRKNVLKDWFGIENDQVSKQPSLNGLDSQSLGLAINKNNSNRNSNSNGKYVYSGIKNLGATCYMGSYLQYLFMNLDFRSKFLNIDSSFFCSNEENNTVSKKGVNSGNGSHLCLNSNRCNSSTRSVSTEGESSLSSMIMSNVNLNKEGFRDDNKTAKSDLNNSKYVSEDNNHNFDVIVELQKIFRQMETGNISVVNPLSFAKTLGISTENQEDATEFAVLLLSLLETKIQQLSTYVNKDNGKMTVNEIFNFIPDLFRGTLNYSIECISCNSKTLIEDHFYELRLQILLEKANENKESVNKISNLVSEKRSNKDSHLKLKSKRKKKSQLMLDNSPDKVENPDINSVSNSNSYILRNNNSGHGNLLKLEQAFDNFFNQELLSDENQYMCDKCQCKRDAVKRCLISDFPPYLHVCLQRYFYDSVSKARKKVSIPVDFPQILDLKNYYLTDKSVFSSDKLSDSKSSTPHSFEYEFIGILEHQGQSAMSGHYTASLRDFQYFDDKIRIDLINDGTKTDTNNDSMTNNPINLSKTELNKDSTNEFLSSQSKNKNKNKLLTRVTENSLNSNEIDVNIYNDNNKGDISNEEKIRLEESIESAQGSVLTRKKRKRKSNGLKKSMYNDISAAITGENLTDSKRCKEEINNNIQNETASNTTPFPKVSFMPQTSHSNGLYSNPQQLDLINNYRLAQMLLNNGNVNSVNNNNGVEGNILNTPTPLLATTPIFTSPLTPINAFSALNTLGSNIKNSNLMQDHIQQTQLYNSLVYMNQNSLNKQSQQVIYQPNLFVQQQILSDSNQNYLSLNKDTNTIKLNNCNNEGNSQINTVSERTEENEINKINNLNSHFPEDDSSPTLIKSSQGSTVVMPQSQNSESQNSHYSYTTQILSQDNNIFNRYGSNTNNHILGLEGHKIGIPQGTANYLQYLQFLNNQSNLIGNTGVLERIIGDSESNNYLNQTHNIFQNQDNNNNNNNKFNLVENKFPLINFQDSGKNGLKGGAKNGKCETNIDNTSTRNHKLSNSNYNENKDELSQKSKIRWKWVHFDDTEVHEWSPKFSLNNNSNRMVTRTGYMLIYKRKDWEPKLILSERENDKNGVFNNVNKSKKTSLTEKGVQNGNLNVNTNKNIENNDEDVLIKKLSLLNLRKQNITYLKNVILKPCIDSWKDKWIKRLESCKNDDEKLTKNYLFGSFIAIPSDWWLSYVHGDDLEKILRFETGSFINFWDYSNLYCRHFGDNGDSSDSFLDPFLFWEGKVKFFPPELINGLEECIETENVLLKNYYDSLNFNVGSEYKNNYKLVNTKYLNLYNCICDKCVSSLYSILDISLKQSKVIYEIMKSNTCNEKDVCLISTRMVNSLITKFDLKHIGSNSNISFLRSKSPEMNGNCDNLDEKFNSTENKSKNDHHSIEHDFNWRSIFSDIKRDIQKNQDYIIKHVSLKDEDLCEKINDVSIKTANRTQDWSKDISFGSSKCPHGSFIRSKINPKTAMLVPTRLLDKFILFEEERSKEISSFILSNYTDKNVVISNIYKSYVRYKCTNKLVPCKHCNIRV</sequence>
<feature type="compositionally biased region" description="Basic residues" evidence="8">
    <location>
        <begin position="401"/>
        <end position="410"/>
    </location>
</feature>
<keyword evidence="7" id="KW-0788">Thiol protease</keyword>
<dbReference type="SUPFAM" id="SSF54001">
    <property type="entry name" value="Cysteine proteinases"/>
    <property type="match status" value="1"/>
</dbReference>
<dbReference type="Pfam" id="PF00443">
    <property type="entry name" value="UCH"/>
    <property type="match status" value="1"/>
</dbReference>
<dbReference type="InterPro" id="IPR038765">
    <property type="entry name" value="Papain-like_cys_pep_sf"/>
</dbReference>
<protein>
    <recommendedName>
        <fullName evidence="3">ubiquitinyl hydrolase 1</fullName>
        <ecNumber evidence="3">3.4.19.12</ecNumber>
    </recommendedName>
</protein>
<evidence type="ECO:0000256" key="7">
    <source>
        <dbReference type="ARBA" id="ARBA00022807"/>
    </source>
</evidence>
<dbReference type="InterPro" id="IPR050164">
    <property type="entry name" value="Peptidase_C19"/>
</dbReference>
<dbReference type="EC" id="3.4.19.12" evidence="3"/>
<dbReference type="InterPro" id="IPR001394">
    <property type="entry name" value="Peptidase_C19_UCH"/>
</dbReference>
<evidence type="ECO:0000313" key="11">
    <source>
        <dbReference type="Proteomes" id="UP001311799"/>
    </source>
</evidence>
<feature type="region of interest" description="Disordered" evidence="8">
    <location>
        <begin position="1082"/>
        <end position="1102"/>
    </location>
</feature>
<feature type="region of interest" description="Disordered" evidence="8">
    <location>
        <begin position="393"/>
        <end position="427"/>
    </location>
</feature>
<feature type="compositionally biased region" description="Polar residues" evidence="8">
    <location>
        <begin position="596"/>
        <end position="612"/>
    </location>
</feature>
<keyword evidence="4" id="KW-0645">Protease</keyword>
<dbReference type="InterPro" id="IPR028889">
    <property type="entry name" value="USP"/>
</dbReference>
<evidence type="ECO:0000256" key="6">
    <source>
        <dbReference type="ARBA" id="ARBA00022801"/>
    </source>
</evidence>
<comment type="caution">
    <text evidence="10">The sequence shown here is derived from an EMBL/GenBank/DDBJ whole genome shotgun (WGS) entry which is preliminary data.</text>
</comment>
<dbReference type="GO" id="GO:0016579">
    <property type="term" value="P:protein deubiquitination"/>
    <property type="evidence" value="ECO:0007669"/>
    <property type="project" value="InterPro"/>
</dbReference>
<dbReference type="PANTHER" id="PTHR24006">
    <property type="entry name" value="UBIQUITIN CARBOXYL-TERMINAL HYDROLASE"/>
    <property type="match status" value="1"/>
</dbReference>
<reference evidence="10 11" key="1">
    <citation type="submission" date="2023-10" db="EMBL/GenBank/DDBJ databases">
        <title>Comparative genomics analysis reveals potential genetic determinants of host preference in Cryptosporidium xiaoi.</title>
        <authorList>
            <person name="Xiao L."/>
            <person name="Li J."/>
        </authorList>
    </citation>
    <scope>NUCLEOTIDE SEQUENCE [LARGE SCALE GENOMIC DNA]</scope>
    <source>
        <strain evidence="10 11">52996</strain>
    </source>
</reference>
<evidence type="ECO:0000256" key="1">
    <source>
        <dbReference type="ARBA" id="ARBA00000707"/>
    </source>
</evidence>
<dbReference type="Proteomes" id="UP001311799">
    <property type="component" value="Unassembled WGS sequence"/>
</dbReference>
<evidence type="ECO:0000256" key="5">
    <source>
        <dbReference type="ARBA" id="ARBA00022786"/>
    </source>
</evidence>
<dbReference type="GO" id="GO:0006508">
    <property type="term" value="P:proteolysis"/>
    <property type="evidence" value="ECO:0007669"/>
    <property type="project" value="UniProtKB-KW"/>
</dbReference>
<feature type="domain" description="USP" evidence="9">
    <location>
        <begin position="138"/>
        <end position="615"/>
    </location>
</feature>
<evidence type="ECO:0000256" key="8">
    <source>
        <dbReference type="SAM" id="MobiDB-lite"/>
    </source>
</evidence>
<name>A0AAV9XXH6_9CRYT</name>
<dbReference type="GO" id="GO:0004843">
    <property type="term" value="F:cysteine-type deubiquitinase activity"/>
    <property type="evidence" value="ECO:0007669"/>
    <property type="project" value="UniProtKB-EC"/>
</dbReference>
<keyword evidence="6" id="KW-0378">Hydrolase</keyword>
<organism evidence="10 11">
    <name type="scientific">Cryptosporidium xiaoi</name>
    <dbReference type="NCBI Taxonomy" id="659607"/>
    <lineage>
        <taxon>Eukaryota</taxon>
        <taxon>Sar</taxon>
        <taxon>Alveolata</taxon>
        <taxon>Apicomplexa</taxon>
        <taxon>Conoidasida</taxon>
        <taxon>Coccidia</taxon>
        <taxon>Eucoccidiorida</taxon>
        <taxon>Eimeriorina</taxon>
        <taxon>Cryptosporidiidae</taxon>
        <taxon>Cryptosporidium</taxon>
    </lineage>
</organism>
<dbReference type="EMBL" id="JAWDEY010000022">
    <property type="protein sequence ID" value="KAK6588910.1"/>
    <property type="molecule type" value="Genomic_DNA"/>
</dbReference>
<proteinExistence type="inferred from homology"/>
<feature type="region of interest" description="Disordered" evidence="8">
    <location>
        <begin position="921"/>
        <end position="954"/>
    </location>
</feature>
<accession>A0AAV9XXH6</accession>
<evidence type="ECO:0000256" key="3">
    <source>
        <dbReference type="ARBA" id="ARBA00012759"/>
    </source>
</evidence>